<evidence type="ECO:0000256" key="1">
    <source>
        <dbReference type="ARBA" id="ARBA00009080"/>
    </source>
</evidence>
<dbReference type="InterPro" id="IPR036291">
    <property type="entry name" value="NAD(P)-bd_dom_sf"/>
</dbReference>
<comment type="caution">
    <text evidence="5">The sequence shown here is derived from an EMBL/GenBank/DDBJ whole genome shotgun (WGS) entry which is preliminary data.</text>
</comment>
<reference evidence="5 6" key="1">
    <citation type="submission" date="2023-07" db="EMBL/GenBank/DDBJ databases">
        <title>Comparative genomics of wheat-associated soil bacteria to identify genetic determinants of phenazine resistance.</title>
        <authorList>
            <person name="Mouncey N."/>
        </authorList>
    </citation>
    <scope>NUCLEOTIDE SEQUENCE [LARGE SCALE GENOMIC DNA]</scope>
    <source>
        <strain evidence="5 6">V2I4</strain>
    </source>
</reference>
<keyword evidence="2" id="KW-0560">Oxidoreductase</keyword>
<dbReference type="InterPro" id="IPR008927">
    <property type="entry name" value="6-PGluconate_DH-like_C_sf"/>
</dbReference>
<feature type="domain" description="6-phosphogluconate dehydrogenase NADP-binding" evidence="3">
    <location>
        <begin position="12"/>
        <end position="166"/>
    </location>
</feature>
<feature type="domain" description="NADPH-dependent reductive aminase-like C-terminal" evidence="4">
    <location>
        <begin position="168"/>
        <end position="294"/>
    </location>
</feature>
<evidence type="ECO:0000259" key="4">
    <source>
        <dbReference type="Pfam" id="PF21761"/>
    </source>
</evidence>
<evidence type="ECO:0000256" key="2">
    <source>
        <dbReference type="ARBA" id="ARBA00023002"/>
    </source>
</evidence>
<dbReference type="Gene3D" id="3.40.50.720">
    <property type="entry name" value="NAD(P)-binding Rossmann-like Domain"/>
    <property type="match status" value="1"/>
</dbReference>
<keyword evidence="6" id="KW-1185">Reference proteome</keyword>
<dbReference type="SUPFAM" id="SSF51735">
    <property type="entry name" value="NAD(P)-binding Rossmann-fold domains"/>
    <property type="match status" value="1"/>
</dbReference>
<dbReference type="RefSeq" id="WP_307518727.1">
    <property type="nucleotide sequence ID" value="NZ_JAUSZI010000002.1"/>
</dbReference>
<dbReference type="InterPro" id="IPR013328">
    <property type="entry name" value="6PGD_dom2"/>
</dbReference>
<proteinExistence type="inferred from homology"/>
<evidence type="ECO:0000259" key="3">
    <source>
        <dbReference type="Pfam" id="PF03446"/>
    </source>
</evidence>
<dbReference type="EMBL" id="JAUSZI010000002">
    <property type="protein sequence ID" value="MDQ1023596.1"/>
    <property type="molecule type" value="Genomic_DNA"/>
</dbReference>
<accession>A0ABU0SJ64</accession>
<dbReference type="PANTHER" id="PTHR43580:SF2">
    <property type="entry name" value="CYTOKINE-LIKE NUCLEAR FACTOR N-PAC"/>
    <property type="match status" value="1"/>
</dbReference>
<dbReference type="SUPFAM" id="SSF48179">
    <property type="entry name" value="6-phosphogluconate dehydrogenase C-terminal domain-like"/>
    <property type="match status" value="1"/>
</dbReference>
<evidence type="ECO:0000313" key="6">
    <source>
        <dbReference type="Proteomes" id="UP001230328"/>
    </source>
</evidence>
<dbReference type="Gene3D" id="1.10.1040.10">
    <property type="entry name" value="N-(1-d-carboxylethyl)-l-norvaline Dehydrogenase, domain 2"/>
    <property type="match status" value="1"/>
</dbReference>
<name>A0ABU0SJ64_9ACTN</name>
<dbReference type="InterPro" id="IPR015815">
    <property type="entry name" value="HIBADH-related"/>
</dbReference>
<gene>
    <name evidence="5" type="ORF">QF035_001178</name>
</gene>
<organism evidence="5 6">
    <name type="scientific">Streptomyces umbrinus</name>
    <dbReference type="NCBI Taxonomy" id="67370"/>
    <lineage>
        <taxon>Bacteria</taxon>
        <taxon>Bacillati</taxon>
        <taxon>Actinomycetota</taxon>
        <taxon>Actinomycetes</taxon>
        <taxon>Kitasatosporales</taxon>
        <taxon>Streptomycetaceae</taxon>
        <taxon>Streptomyces</taxon>
        <taxon>Streptomyces phaeochromogenes group</taxon>
    </lineage>
</organism>
<dbReference type="PIRSF" id="PIRSF000103">
    <property type="entry name" value="HIBADH"/>
    <property type="match status" value="1"/>
</dbReference>
<dbReference type="InterPro" id="IPR048666">
    <property type="entry name" value="RedAm-like_C"/>
</dbReference>
<evidence type="ECO:0000313" key="5">
    <source>
        <dbReference type="EMBL" id="MDQ1023596.1"/>
    </source>
</evidence>
<dbReference type="InterPro" id="IPR051265">
    <property type="entry name" value="HIBADH-related_NP60_sf"/>
</dbReference>
<sequence>MTQNRDADRTPVTVIGLGLMGQALAGAFLRDGHPTTVWNRTAAKAEPLIAQGATLADSIADAVAASPLAVVCLSDYDTAHKLLDPVGELLDGRTLVNLTSGTSAQARETAEWAARHGSAYLDGVILAVPPGIGTADAIILYSGPRAAFDLHEPALRSLAEATTYLGGDHTLSALHDMAVLGLMWGVLNGFLHGAALLGAAGVDPAGFVPLVRQGIGIVTDWLPGYAQQIAEGTYPALDATLDTHRAAMEHLAQESESRGVNADLPRFIQDLADRALADGRGGDGYTAMIEQFRKPSGSRS</sequence>
<dbReference type="Proteomes" id="UP001230328">
    <property type="component" value="Unassembled WGS sequence"/>
</dbReference>
<protein>
    <submittedName>
        <fullName evidence="5">3-hydroxyisobutyrate dehydrogenase-like beta-hydroxyacid dehydrogenase</fullName>
    </submittedName>
</protein>
<dbReference type="Pfam" id="PF03446">
    <property type="entry name" value="NAD_binding_2"/>
    <property type="match status" value="1"/>
</dbReference>
<comment type="similarity">
    <text evidence="1">Belongs to the HIBADH-related family.</text>
</comment>
<dbReference type="InterPro" id="IPR006115">
    <property type="entry name" value="6PGDH_NADP-bd"/>
</dbReference>
<dbReference type="Pfam" id="PF21761">
    <property type="entry name" value="RedAm-like_C"/>
    <property type="match status" value="1"/>
</dbReference>
<dbReference type="PANTHER" id="PTHR43580">
    <property type="entry name" value="OXIDOREDUCTASE GLYR1-RELATED"/>
    <property type="match status" value="1"/>
</dbReference>